<dbReference type="Pfam" id="PF04350">
    <property type="entry name" value="PilO"/>
    <property type="match status" value="1"/>
</dbReference>
<keyword evidence="1" id="KW-0812">Transmembrane</keyword>
<evidence type="ECO:0000256" key="1">
    <source>
        <dbReference type="SAM" id="Phobius"/>
    </source>
</evidence>
<reference evidence="2 3" key="1">
    <citation type="journal article" date="2015" name="Nature">
        <title>rRNA introns, odd ribosomes, and small enigmatic genomes across a large radiation of phyla.</title>
        <authorList>
            <person name="Brown C.T."/>
            <person name="Hug L.A."/>
            <person name="Thomas B.C."/>
            <person name="Sharon I."/>
            <person name="Castelle C.J."/>
            <person name="Singh A."/>
            <person name="Wilkins M.J."/>
            <person name="Williams K.H."/>
            <person name="Banfield J.F."/>
        </authorList>
    </citation>
    <scope>NUCLEOTIDE SEQUENCE [LARGE SCALE GENOMIC DNA]</scope>
</reference>
<comment type="caution">
    <text evidence="2">The sequence shown here is derived from an EMBL/GenBank/DDBJ whole genome shotgun (WGS) entry which is preliminary data.</text>
</comment>
<sequence>MKKGLFGASVSAILIPSVYLLVSIILFVFGARTGIAKISEQSSALNDAKKTQGVLQQKESLLRQIETEVNSQVDILANVVPEKNPALTMISQIKNLAAVSGITITTFKIGAQNDAGVVSFVDLSYDADGALTSIIPFLNTVKTLAPISTLDTAKINQQGGLASANVRIRVYFAGYPTKLPSLTEAVNELTGEEKTLLDSLSGLSLPTFTTLTPQEPTVRESPFN</sequence>
<dbReference type="EMBL" id="LCIZ01000001">
    <property type="protein sequence ID" value="KKT67847.1"/>
    <property type="molecule type" value="Genomic_DNA"/>
</dbReference>
<evidence type="ECO:0000313" key="3">
    <source>
        <dbReference type="Proteomes" id="UP000033901"/>
    </source>
</evidence>
<accession>A0A0G1LGJ0</accession>
<dbReference type="GO" id="GO:0043683">
    <property type="term" value="P:type IV pilus assembly"/>
    <property type="evidence" value="ECO:0007669"/>
    <property type="project" value="InterPro"/>
</dbReference>
<feature type="transmembrane region" description="Helical" evidence="1">
    <location>
        <begin position="6"/>
        <end position="29"/>
    </location>
</feature>
<keyword evidence="1" id="KW-1133">Transmembrane helix</keyword>
<keyword evidence="1" id="KW-0472">Membrane</keyword>
<dbReference type="Proteomes" id="UP000033901">
    <property type="component" value="Unassembled WGS sequence"/>
</dbReference>
<dbReference type="Gene3D" id="3.30.70.60">
    <property type="match status" value="1"/>
</dbReference>
<dbReference type="InterPro" id="IPR007445">
    <property type="entry name" value="PilO"/>
</dbReference>
<evidence type="ECO:0000313" key="2">
    <source>
        <dbReference type="EMBL" id="KKT67847.1"/>
    </source>
</evidence>
<dbReference type="AlphaFoldDB" id="A0A0G1LGJ0"/>
<dbReference type="GO" id="GO:0043107">
    <property type="term" value="P:type IV pilus-dependent motility"/>
    <property type="evidence" value="ECO:0007669"/>
    <property type="project" value="InterPro"/>
</dbReference>
<organism evidence="2 3">
    <name type="scientific">Candidatus Curtissbacteria bacterium GW2011_GWC1_44_33</name>
    <dbReference type="NCBI Taxonomy" id="1618413"/>
    <lineage>
        <taxon>Bacteria</taxon>
        <taxon>Candidatus Curtissiibacteriota</taxon>
    </lineage>
</organism>
<dbReference type="InterPro" id="IPR014717">
    <property type="entry name" value="Transl_elong_EF1B/ribsomal_bS6"/>
</dbReference>
<gene>
    <name evidence="2" type="ORF">UW61_C0001G0006</name>
</gene>
<proteinExistence type="predicted"/>
<protein>
    <submittedName>
        <fullName evidence="2">Uncharacterized protein</fullName>
    </submittedName>
</protein>
<name>A0A0G1LGJ0_9BACT</name>